<dbReference type="EMBL" id="LQNU01000075">
    <property type="protein sequence ID" value="KZE76756.1"/>
    <property type="molecule type" value="Genomic_DNA"/>
</dbReference>
<feature type="chain" id="PRO_5007847205" description="DUF2846 domain-containing protein" evidence="1">
    <location>
        <begin position="21"/>
        <end position="157"/>
    </location>
</feature>
<dbReference type="AlphaFoldDB" id="A0A163WS33"/>
<dbReference type="OrthoDB" id="1369691at2"/>
<keyword evidence="1" id="KW-0732">Signal</keyword>
<protein>
    <recommendedName>
        <fullName evidence="4">DUF2846 domain-containing protein</fullName>
    </recommendedName>
</protein>
<accession>A0A163WS33</accession>
<feature type="signal peptide" evidence="1">
    <location>
        <begin position="1"/>
        <end position="20"/>
    </location>
</feature>
<organism evidence="2 3">
    <name type="scientific">Myroides marinus</name>
    <dbReference type="NCBI Taxonomy" id="703342"/>
    <lineage>
        <taxon>Bacteria</taxon>
        <taxon>Pseudomonadati</taxon>
        <taxon>Bacteroidota</taxon>
        <taxon>Flavobacteriia</taxon>
        <taxon>Flavobacteriales</taxon>
        <taxon>Flavobacteriaceae</taxon>
        <taxon>Myroides</taxon>
    </lineage>
</organism>
<gene>
    <name evidence="2" type="ORF">AV926_15225</name>
</gene>
<comment type="caution">
    <text evidence="2">The sequence shown here is derived from an EMBL/GenBank/DDBJ whole genome shotgun (WGS) entry which is preliminary data.</text>
</comment>
<name>A0A163WS33_9FLAO</name>
<reference evidence="2 3" key="1">
    <citation type="submission" date="2016-01" db="EMBL/GenBank/DDBJ databases">
        <title>Whole genome sequencing of Myroides marinus L41.</title>
        <authorList>
            <person name="Hong K.W."/>
        </authorList>
    </citation>
    <scope>NUCLEOTIDE SEQUENCE [LARGE SCALE GENOMIC DNA]</scope>
    <source>
        <strain evidence="2 3">L41</strain>
    </source>
</reference>
<evidence type="ECO:0000313" key="3">
    <source>
        <dbReference type="Proteomes" id="UP000076630"/>
    </source>
</evidence>
<dbReference type="PROSITE" id="PS51257">
    <property type="entry name" value="PROKAR_LIPOPROTEIN"/>
    <property type="match status" value="1"/>
</dbReference>
<sequence length="157" mass="18162">MRKWALIALGALSLVLTSCMGVKPVVSDYEIFYERSKGILESELGNGRVLFFNGGYFITTYTPLKATMINLKLNGKNVPTTQLGEFFVLRLEYGEYEFETEVRDVVWKRSKYQIEITPDTKLVKLMPSGIGRNVKVVKRLPDYFRNYRYVEIPSKKK</sequence>
<dbReference type="RefSeq" id="WP_038987742.1">
    <property type="nucleotide sequence ID" value="NZ_JACAJN010000006.1"/>
</dbReference>
<evidence type="ECO:0000313" key="2">
    <source>
        <dbReference type="EMBL" id="KZE76756.1"/>
    </source>
</evidence>
<evidence type="ECO:0000256" key="1">
    <source>
        <dbReference type="SAM" id="SignalP"/>
    </source>
</evidence>
<keyword evidence="3" id="KW-1185">Reference proteome</keyword>
<evidence type="ECO:0008006" key="4">
    <source>
        <dbReference type="Google" id="ProtNLM"/>
    </source>
</evidence>
<proteinExistence type="predicted"/>
<dbReference type="Proteomes" id="UP000076630">
    <property type="component" value="Unassembled WGS sequence"/>
</dbReference>